<dbReference type="Pfam" id="PF13676">
    <property type="entry name" value="TIR_2"/>
    <property type="match status" value="1"/>
</dbReference>
<evidence type="ECO:0000313" key="2">
    <source>
        <dbReference type="EMBL" id="MDT0685913.1"/>
    </source>
</evidence>
<evidence type="ECO:0000313" key="3">
    <source>
        <dbReference type="Proteomes" id="UP001253848"/>
    </source>
</evidence>
<dbReference type="EMBL" id="JAVRHN010000004">
    <property type="protein sequence ID" value="MDT0685913.1"/>
    <property type="molecule type" value="Genomic_DNA"/>
</dbReference>
<feature type="domain" description="TIR" evidence="1">
    <location>
        <begin position="37"/>
        <end position="133"/>
    </location>
</feature>
<sequence>MAIYTSSYLKNLSQRKTVLLSSKILNESKKTHTSFDIFLSHSFLDKDEVEGLYIELTNQGFSVYVDWIIDPHLDRTNVTKASAKLIQNRLKISKSLLLAISTNATVSKWMPWELGYVDGNTNKCAIIPVSKSEYAPNSYAGAEYLSIYPFIKKVPTRGSGEKLFVIEESLKYIIFDDWINLGEKPKAQTINIYQY</sequence>
<protein>
    <submittedName>
        <fullName evidence="2">Toll/interleukin-1 receptor domain-containing protein</fullName>
    </submittedName>
</protein>
<reference evidence="2 3" key="1">
    <citation type="submission" date="2023-09" db="EMBL/GenBank/DDBJ databases">
        <authorList>
            <person name="Rey-Velasco X."/>
        </authorList>
    </citation>
    <scope>NUCLEOTIDE SEQUENCE [LARGE SCALE GENOMIC DNA]</scope>
    <source>
        <strain evidence="2 3">F225</strain>
    </source>
</reference>
<keyword evidence="3" id="KW-1185">Reference proteome</keyword>
<gene>
    <name evidence="2" type="ORF">RM541_06030</name>
</gene>
<proteinExistence type="predicted"/>
<accession>A0ABU3DQB6</accession>
<dbReference type="Gene3D" id="3.40.50.10140">
    <property type="entry name" value="Toll/interleukin-1 receptor homology (TIR) domain"/>
    <property type="match status" value="1"/>
</dbReference>
<dbReference type="Proteomes" id="UP001253848">
    <property type="component" value="Unassembled WGS sequence"/>
</dbReference>
<keyword evidence="2" id="KW-0675">Receptor</keyword>
<dbReference type="RefSeq" id="WP_311499322.1">
    <property type="nucleotide sequence ID" value="NZ_JAVRHN010000004.1"/>
</dbReference>
<dbReference type="InterPro" id="IPR000157">
    <property type="entry name" value="TIR_dom"/>
</dbReference>
<dbReference type="InterPro" id="IPR035897">
    <property type="entry name" value="Toll_tir_struct_dom_sf"/>
</dbReference>
<organism evidence="2 3">
    <name type="scientific">Autumnicola psychrophila</name>
    <dbReference type="NCBI Taxonomy" id="3075592"/>
    <lineage>
        <taxon>Bacteria</taxon>
        <taxon>Pseudomonadati</taxon>
        <taxon>Bacteroidota</taxon>
        <taxon>Flavobacteriia</taxon>
        <taxon>Flavobacteriales</taxon>
        <taxon>Flavobacteriaceae</taxon>
        <taxon>Autumnicola</taxon>
    </lineage>
</organism>
<evidence type="ECO:0000259" key="1">
    <source>
        <dbReference type="Pfam" id="PF13676"/>
    </source>
</evidence>
<dbReference type="SUPFAM" id="SSF52200">
    <property type="entry name" value="Toll/Interleukin receptor TIR domain"/>
    <property type="match status" value="1"/>
</dbReference>
<name>A0ABU3DQB6_9FLAO</name>
<comment type="caution">
    <text evidence="2">The sequence shown here is derived from an EMBL/GenBank/DDBJ whole genome shotgun (WGS) entry which is preliminary data.</text>
</comment>